<protein>
    <submittedName>
        <fullName evidence="1">Uncharacterized protein</fullName>
    </submittedName>
</protein>
<keyword evidence="2" id="KW-1185">Reference proteome</keyword>
<evidence type="ECO:0000313" key="2">
    <source>
        <dbReference type="Proteomes" id="UP000299102"/>
    </source>
</evidence>
<reference evidence="1 2" key="1">
    <citation type="journal article" date="2019" name="Commun. Biol.">
        <title>The bagworm genome reveals a unique fibroin gene that provides high tensile strength.</title>
        <authorList>
            <person name="Kono N."/>
            <person name="Nakamura H."/>
            <person name="Ohtoshi R."/>
            <person name="Tomita M."/>
            <person name="Numata K."/>
            <person name="Arakawa K."/>
        </authorList>
    </citation>
    <scope>NUCLEOTIDE SEQUENCE [LARGE SCALE GENOMIC DNA]</scope>
</reference>
<dbReference type="AlphaFoldDB" id="A0A4C1SB89"/>
<dbReference type="Proteomes" id="UP000299102">
    <property type="component" value="Unassembled WGS sequence"/>
</dbReference>
<name>A0A4C1SB89_EUMVA</name>
<dbReference type="EMBL" id="BGZK01000001">
    <property type="protein sequence ID" value="GBO98457.1"/>
    <property type="molecule type" value="Genomic_DNA"/>
</dbReference>
<comment type="caution">
    <text evidence="1">The sequence shown here is derived from an EMBL/GenBank/DDBJ whole genome shotgun (WGS) entry which is preliminary data.</text>
</comment>
<sequence>MQATGEWPAYLFTTSSPPMDTPRLLVVTAAHVHSQPQWSHQYVAGPSGRIRISDEGGINEEGVSCTCAGIIAMRTRQGSHLHYIAIPNFRRI</sequence>
<evidence type="ECO:0000313" key="1">
    <source>
        <dbReference type="EMBL" id="GBO98457.1"/>
    </source>
</evidence>
<gene>
    <name evidence="1" type="ORF">EVAR_86_1</name>
</gene>
<accession>A0A4C1SB89</accession>
<organism evidence="1 2">
    <name type="scientific">Eumeta variegata</name>
    <name type="common">Bagworm moth</name>
    <name type="synonym">Eumeta japonica</name>
    <dbReference type="NCBI Taxonomy" id="151549"/>
    <lineage>
        <taxon>Eukaryota</taxon>
        <taxon>Metazoa</taxon>
        <taxon>Ecdysozoa</taxon>
        <taxon>Arthropoda</taxon>
        <taxon>Hexapoda</taxon>
        <taxon>Insecta</taxon>
        <taxon>Pterygota</taxon>
        <taxon>Neoptera</taxon>
        <taxon>Endopterygota</taxon>
        <taxon>Lepidoptera</taxon>
        <taxon>Glossata</taxon>
        <taxon>Ditrysia</taxon>
        <taxon>Tineoidea</taxon>
        <taxon>Psychidae</taxon>
        <taxon>Oiketicinae</taxon>
        <taxon>Eumeta</taxon>
    </lineage>
</organism>
<proteinExistence type="predicted"/>